<accession>A0A097SQ19</accession>
<dbReference type="Pfam" id="PF21863">
    <property type="entry name" value="HTH_67"/>
    <property type="match status" value="1"/>
</dbReference>
<proteinExistence type="predicted"/>
<name>A0A097SQ19_9NOCA</name>
<geneLocation type="plasmid" evidence="1">
    <name>pNSL1</name>
</geneLocation>
<protein>
    <recommendedName>
        <fullName evidence="2">SalK</fullName>
    </recommendedName>
</protein>
<dbReference type="NCBIfam" id="NF047719">
    <property type="entry name" value="SCO6745_fam_HTH"/>
    <property type="match status" value="1"/>
</dbReference>
<dbReference type="AlphaFoldDB" id="A0A097SQ19"/>
<dbReference type="InterPro" id="IPR054058">
    <property type="entry name" value="HTH_67"/>
</dbReference>
<keyword evidence="1" id="KW-0614">Plasmid</keyword>
<evidence type="ECO:0000313" key="1">
    <source>
        <dbReference type="EMBL" id="AIU93628.1"/>
    </source>
</evidence>
<reference evidence="1" key="1">
    <citation type="submission" date="2014-03" db="EMBL/GenBank/DDBJ databases">
        <authorList>
            <person name="Zhang G."/>
            <person name="Zhu L."/>
            <person name="Fang P."/>
        </authorList>
    </citation>
    <scope>NUCLEOTIDE SEQUENCE</scope>
    <source>
        <strain evidence="1">NS1</strain>
        <plasmid evidence="1">pNSL1</plasmid>
    </source>
</reference>
<organism evidence="1">
    <name type="scientific">Rhodococcus sp. NS1</name>
    <dbReference type="NCBI Taxonomy" id="402236"/>
    <lineage>
        <taxon>Bacteria</taxon>
        <taxon>Bacillati</taxon>
        <taxon>Actinomycetota</taxon>
        <taxon>Actinomycetes</taxon>
        <taxon>Mycobacteriales</taxon>
        <taxon>Nocardiaceae</taxon>
        <taxon>Rhodococcus</taxon>
    </lineage>
</organism>
<gene>
    <name evidence="1" type="ORF">LRS1606.194</name>
</gene>
<sequence>MCSSVAKTTVVHHAVSWSTRQKWHCPGWWCKHDAGPARPPSGGKRMAEPAATLARRLWEAIEPLHAAPYFSPHHRRISLDLGMSGYWMGYFAGRAAPLGAMTAAPVESMFFSFPDRRVARALPEAWACAEPGTVLEARITTARLVLADHLREVSRRDLDTLASYLEMAADGCHFAGRPLAAGWSRVPRPDDVAAQLWLAATVLREHRGDGHVIACVHAGLRGIDAVVAHAATGTVTREMMQPNRGWSDEEWEASERRLRARGLIDVGGRLTKSGGALRRSIEDRTDFLAADPVTAVGQTGIEAIIAIAAPISRRLFDTGAIPLPNPIGVPRP</sequence>
<evidence type="ECO:0008006" key="2">
    <source>
        <dbReference type="Google" id="ProtNLM"/>
    </source>
</evidence>
<dbReference type="EMBL" id="KJ605395">
    <property type="protein sequence ID" value="AIU93628.1"/>
    <property type="molecule type" value="Genomic_DNA"/>
</dbReference>